<evidence type="ECO:0000256" key="6">
    <source>
        <dbReference type="ARBA" id="ARBA00023196"/>
    </source>
</evidence>
<dbReference type="GO" id="GO:0005886">
    <property type="term" value="C:plasma membrane"/>
    <property type="evidence" value="ECO:0007669"/>
    <property type="project" value="UniProtKB-SubCell"/>
</dbReference>
<dbReference type="InterPro" id="IPR020781">
    <property type="entry name" value="ATPase_OSCP/d_CS"/>
</dbReference>
<dbReference type="GO" id="GO:0045259">
    <property type="term" value="C:proton-transporting ATP synthase complex"/>
    <property type="evidence" value="ECO:0007669"/>
    <property type="project" value="UniProtKB-KW"/>
</dbReference>
<dbReference type="GO" id="GO:0046933">
    <property type="term" value="F:proton-transporting ATP synthase activity, rotational mechanism"/>
    <property type="evidence" value="ECO:0007669"/>
    <property type="project" value="UniProtKB-UniRule"/>
</dbReference>
<proteinExistence type="inferred from homology"/>
<dbReference type="EMBL" id="WWEN01000003">
    <property type="protein sequence ID" value="MYM54981.1"/>
    <property type="molecule type" value="Genomic_DNA"/>
</dbReference>
<evidence type="ECO:0000256" key="2">
    <source>
        <dbReference type="ARBA" id="ARBA00022448"/>
    </source>
</evidence>
<evidence type="ECO:0000313" key="10">
    <source>
        <dbReference type="Proteomes" id="UP000479043"/>
    </source>
</evidence>
<gene>
    <name evidence="8" type="primary">atpH</name>
    <name evidence="9" type="ORF">GR167_06675</name>
</gene>
<comment type="caution">
    <text evidence="9">The sequence shown here is derived from an EMBL/GenBank/DDBJ whole genome shotgun (WGS) entry which is preliminary data.</text>
</comment>
<dbReference type="NCBIfam" id="NF004402">
    <property type="entry name" value="PRK05758.2-2"/>
    <property type="match status" value="1"/>
</dbReference>
<comment type="function">
    <text evidence="8">F(1)F(0) ATP synthase produces ATP from ADP in the presence of a proton or sodium gradient. F-type ATPases consist of two structural domains, F(1) containing the extramembraneous catalytic core and F(0) containing the membrane proton channel, linked together by a central stalk and a peripheral stalk. During catalysis, ATP synthesis in the catalytic domain of F(1) is coupled via a rotary mechanism of the central stalk subunits to proton translocation.</text>
</comment>
<keyword evidence="7 8" id="KW-0066">ATP synthesis</keyword>
<evidence type="ECO:0000256" key="5">
    <source>
        <dbReference type="ARBA" id="ARBA00023136"/>
    </source>
</evidence>
<evidence type="ECO:0000313" key="9">
    <source>
        <dbReference type="EMBL" id="MYM54981.1"/>
    </source>
</evidence>
<reference evidence="9 10" key="1">
    <citation type="submission" date="2020-01" db="EMBL/GenBank/DDBJ databases">
        <authorList>
            <person name="Chen S."/>
        </authorList>
    </citation>
    <scope>NUCLEOTIDE SEQUENCE [LARGE SCALE GENOMIC DNA]</scope>
    <source>
        <strain evidence="9 10">GS-10</strain>
    </source>
</reference>
<dbReference type="HAMAP" id="MF_01416">
    <property type="entry name" value="ATP_synth_delta_bact"/>
    <property type="match status" value="1"/>
</dbReference>
<dbReference type="InterPro" id="IPR000711">
    <property type="entry name" value="ATPase_OSCP/dsu"/>
</dbReference>
<protein>
    <recommendedName>
        <fullName evidence="8">ATP synthase subunit delta</fullName>
    </recommendedName>
    <alternativeName>
        <fullName evidence="8">ATP synthase F(1) sector subunit delta</fullName>
    </alternativeName>
    <alternativeName>
        <fullName evidence="8">F-type ATPase subunit delta</fullName>
        <shortName evidence="8">F-ATPase subunit delta</shortName>
    </alternativeName>
</protein>
<dbReference type="AlphaFoldDB" id="A0A6L8LFZ3"/>
<keyword evidence="8" id="KW-1003">Cell membrane</keyword>
<dbReference type="PANTHER" id="PTHR11910">
    <property type="entry name" value="ATP SYNTHASE DELTA CHAIN"/>
    <property type="match status" value="1"/>
</dbReference>
<dbReference type="Gene3D" id="1.10.520.20">
    <property type="entry name" value="N-terminal domain of the delta subunit of the F1F0-ATP synthase"/>
    <property type="match status" value="1"/>
</dbReference>
<name>A0A6L8LFZ3_9RHOB</name>
<dbReference type="Proteomes" id="UP000479043">
    <property type="component" value="Unassembled WGS sequence"/>
</dbReference>
<dbReference type="PROSITE" id="PS00389">
    <property type="entry name" value="ATPASE_DELTA"/>
    <property type="match status" value="1"/>
</dbReference>
<keyword evidence="6 8" id="KW-0139">CF(1)</keyword>
<organism evidence="9 10">
    <name type="scientific">Thalassovita mangrovi</name>
    <dbReference type="NCBI Taxonomy" id="2692236"/>
    <lineage>
        <taxon>Bacteria</taxon>
        <taxon>Pseudomonadati</taxon>
        <taxon>Pseudomonadota</taxon>
        <taxon>Alphaproteobacteria</taxon>
        <taxon>Rhodobacterales</taxon>
        <taxon>Roseobacteraceae</taxon>
        <taxon>Thalassovita</taxon>
    </lineage>
</organism>
<evidence type="ECO:0000256" key="7">
    <source>
        <dbReference type="ARBA" id="ARBA00023310"/>
    </source>
</evidence>
<dbReference type="NCBIfam" id="NF004406">
    <property type="entry name" value="PRK05758.3-2"/>
    <property type="match status" value="1"/>
</dbReference>
<dbReference type="Pfam" id="PF00213">
    <property type="entry name" value="OSCP"/>
    <property type="match status" value="1"/>
</dbReference>
<comment type="similarity">
    <text evidence="8">Belongs to the ATPase delta chain family.</text>
</comment>
<dbReference type="InterPro" id="IPR026015">
    <property type="entry name" value="ATP_synth_OSCP/delta_N_sf"/>
</dbReference>
<comment type="function">
    <text evidence="8">This protein is part of the stalk that links CF(0) to CF(1). It either transmits conformational changes from CF(0) to CF(1) or is implicated in proton conduction.</text>
</comment>
<accession>A0A6L8LFZ3</accession>
<comment type="subcellular location">
    <subcellularLocation>
        <location evidence="8">Cell membrane</location>
        <topology evidence="8">Peripheral membrane protein</topology>
    </subcellularLocation>
    <subcellularLocation>
        <location evidence="1">Membrane</location>
    </subcellularLocation>
</comment>
<sequence length="186" mass="19582">MSEPASISSGIAARYATAIFELAKEAKSLAKIEPNVTDLAAALAESDDLRAVISSPLLSRDDQENAIAALAAKMGLEPVLRDGLALMAQKRRLFVLPQLLDQLAALIAEDKGEVTAEVTSAKALTKTQADKLAKTLAARVGKDVKINATVDEDLIGGLVVKVGSKMIDTSIRSKLNSLQNAMKEVG</sequence>
<evidence type="ECO:0000256" key="1">
    <source>
        <dbReference type="ARBA" id="ARBA00004370"/>
    </source>
</evidence>
<keyword evidence="5 8" id="KW-0472">Membrane</keyword>
<keyword evidence="2 8" id="KW-0813">Transport</keyword>
<dbReference type="SUPFAM" id="SSF47928">
    <property type="entry name" value="N-terminal domain of the delta subunit of the F1F0-ATP synthase"/>
    <property type="match status" value="1"/>
</dbReference>
<keyword evidence="3 8" id="KW-0375">Hydrogen ion transport</keyword>
<keyword evidence="4 8" id="KW-0406">Ion transport</keyword>
<dbReference type="RefSeq" id="WP_160973370.1">
    <property type="nucleotide sequence ID" value="NZ_WWEN01000003.1"/>
</dbReference>
<evidence type="ECO:0000256" key="4">
    <source>
        <dbReference type="ARBA" id="ARBA00023065"/>
    </source>
</evidence>
<evidence type="ECO:0000256" key="8">
    <source>
        <dbReference type="HAMAP-Rule" id="MF_01416"/>
    </source>
</evidence>
<evidence type="ECO:0000256" key="3">
    <source>
        <dbReference type="ARBA" id="ARBA00022781"/>
    </source>
</evidence>
<keyword evidence="10" id="KW-1185">Reference proteome</keyword>
<dbReference type="PRINTS" id="PR00125">
    <property type="entry name" value="ATPASEDELTA"/>
</dbReference>
<dbReference type="NCBIfam" id="TIGR01145">
    <property type="entry name" value="ATP_synt_delta"/>
    <property type="match status" value="1"/>
</dbReference>